<dbReference type="RefSeq" id="XP_064851649.1">
    <property type="nucleotide sequence ID" value="XM_064995577.1"/>
</dbReference>
<dbReference type="GeneID" id="90072628"/>
<protein>
    <submittedName>
        <fullName evidence="4">Acid phosphatase</fullName>
    </submittedName>
</protein>
<dbReference type="AlphaFoldDB" id="A0AAV5QJQ1"/>
<dbReference type="Gene3D" id="3.40.50.1240">
    <property type="entry name" value="Phosphoglycerate mutase-like"/>
    <property type="match status" value="1"/>
</dbReference>
<name>A0AAV5QJQ1_9ASCO</name>
<gene>
    <name evidence="4" type="ORF">DASC09_019740</name>
</gene>
<dbReference type="GO" id="GO:0003993">
    <property type="term" value="F:acid phosphatase activity"/>
    <property type="evidence" value="ECO:0007669"/>
    <property type="project" value="TreeGrafter"/>
</dbReference>
<dbReference type="CDD" id="cd07061">
    <property type="entry name" value="HP_HAP_like"/>
    <property type="match status" value="1"/>
</dbReference>
<evidence type="ECO:0000256" key="1">
    <source>
        <dbReference type="ARBA" id="ARBA00005375"/>
    </source>
</evidence>
<proteinExistence type="inferred from homology"/>
<dbReference type="InterPro" id="IPR000560">
    <property type="entry name" value="His_Pase_clade-2"/>
</dbReference>
<organism evidence="4 5">
    <name type="scientific">Saccharomycopsis crataegensis</name>
    <dbReference type="NCBI Taxonomy" id="43959"/>
    <lineage>
        <taxon>Eukaryota</taxon>
        <taxon>Fungi</taxon>
        <taxon>Dikarya</taxon>
        <taxon>Ascomycota</taxon>
        <taxon>Saccharomycotina</taxon>
        <taxon>Saccharomycetes</taxon>
        <taxon>Saccharomycopsidaceae</taxon>
        <taxon>Saccharomycopsis</taxon>
    </lineage>
</organism>
<evidence type="ECO:0000256" key="2">
    <source>
        <dbReference type="ARBA" id="ARBA00022801"/>
    </source>
</evidence>
<dbReference type="Pfam" id="PF00328">
    <property type="entry name" value="His_Phos_2"/>
    <property type="match status" value="1"/>
</dbReference>
<dbReference type="PANTHER" id="PTHR20963">
    <property type="entry name" value="MULTIPLE INOSITOL POLYPHOSPHATE PHOSPHATASE-RELATED"/>
    <property type="match status" value="1"/>
</dbReference>
<dbReference type="InterPro" id="IPR029033">
    <property type="entry name" value="His_PPase_superfam"/>
</dbReference>
<keyword evidence="2" id="KW-0378">Hydrolase</keyword>
<comment type="similarity">
    <text evidence="1">Belongs to the histidine acid phosphatase family.</text>
</comment>
<dbReference type="SUPFAM" id="SSF53254">
    <property type="entry name" value="Phosphoglycerate mutase-like"/>
    <property type="match status" value="1"/>
</dbReference>
<feature type="signal peptide" evidence="3">
    <location>
        <begin position="1"/>
        <end position="18"/>
    </location>
</feature>
<dbReference type="EMBL" id="BTFZ01000003">
    <property type="protein sequence ID" value="GMM34649.1"/>
    <property type="molecule type" value="Genomic_DNA"/>
</dbReference>
<dbReference type="InterPro" id="IPR033379">
    <property type="entry name" value="Acid_Pase_AS"/>
</dbReference>
<dbReference type="Proteomes" id="UP001360560">
    <property type="component" value="Unassembled WGS sequence"/>
</dbReference>
<dbReference type="PROSITE" id="PS00616">
    <property type="entry name" value="HIS_ACID_PHOSPHAT_1"/>
    <property type="match status" value="1"/>
</dbReference>
<keyword evidence="5" id="KW-1185">Reference proteome</keyword>
<reference evidence="4 5" key="1">
    <citation type="journal article" date="2023" name="Elife">
        <title>Identification of key yeast species and microbe-microbe interactions impacting larval growth of Drosophila in the wild.</title>
        <authorList>
            <person name="Mure A."/>
            <person name="Sugiura Y."/>
            <person name="Maeda R."/>
            <person name="Honda K."/>
            <person name="Sakurai N."/>
            <person name="Takahashi Y."/>
            <person name="Watada M."/>
            <person name="Katoh T."/>
            <person name="Gotoh A."/>
            <person name="Gotoh Y."/>
            <person name="Taniguchi I."/>
            <person name="Nakamura K."/>
            <person name="Hayashi T."/>
            <person name="Katayama T."/>
            <person name="Uemura T."/>
            <person name="Hattori Y."/>
        </authorList>
    </citation>
    <scope>NUCLEOTIDE SEQUENCE [LARGE SCALE GENOMIC DNA]</scope>
    <source>
        <strain evidence="4 5">SC-9</strain>
    </source>
</reference>
<evidence type="ECO:0000313" key="5">
    <source>
        <dbReference type="Proteomes" id="UP001360560"/>
    </source>
</evidence>
<feature type="chain" id="PRO_5043641246" evidence="3">
    <location>
        <begin position="19"/>
        <end position="538"/>
    </location>
</feature>
<dbReference type="PROSITE" id="PS00778">
    <property type="entry name" value="HIS_ACID_PHOSPHAT_2"/>
    <property type="match status" value="1"/>
</dbReference>
<evidence type="ECO:0000256" key="3">
    <source>
        <dbReference type="SAM" id="SignalP"/>
    </source>
</evidence>
<comment type="caution">
    <text evidence="4">The sequence shown here is derived from an EMBL/GenBank/DDBJ whole genome shotgun (WGS) entry which is preliminary data.</text>
</comment>
<accession>A0AAV5QJQ1</accession>
<sequence>MNFLLSILYAACTVSAAALPATTTSSVDLFPTNIGFLGVTATSEAPFLAQTDRAAITYGTPTSSYTLPQPIETAIQAKDSAPGDRNIFELMGTISPYYVGEGWGIYDYGMPEQCSIKQVHVLARHGSRYPTHKMSTGTLLSDHNYTATGELEFLNGYEYVQGVNVLTKLGNQQLFDKGVRTFFRYGDLYQSWGANNTTPHKMVARTTSQERITATAEYFLAGFFGLDWQNYADLEIIIESNGYNNTMASDSCPISNNLTASDPDTTKFKKQYLANAVERFNANLTGLTLTTDIVFDMQQLCTYEVNNNGFSPFCSLFTQQEWEDYEYLFSWNWYNDNMFGSPVGRALGVGWVEEFKQRLLGSNEFDWSTLASQNTTLDANPTYFPTNQSLYFDFSHDSDISNIFTALGMNQFKSNFTIDGKLGSKEQPLDASTVVPFASQTYFEVIECSAAIPANRSIISEYDVNTTETTKYIHMILNDHTINLSENFPDFCEPRDDGWCEFSKFMDHLDTLYELSDFDNACYTGDYDLNAFVTDGHP</sequence>
<evidence type="ECO:0000313" key="4">
    <source>
        <dbReference type="EMBL" id="GMM34649.1"/>
    </source>
</evidence>
<keyword evidence="3" id="KW-0732">Signal</keyword>
<dbReference type="PANTHER" id="PTHR20963:SF55">
    <property type="entry name" value="PHOSPHATASE, PUTATIVE-RELATED"/>
    <property type="match status" value="1"/>
</dbReference>